<accession>A0ABM3VJ46</accession>
<feature type="chain" id="PRO_5046529180" evidence="1">
    <location>
        <begin position="36"/>
        <end position="170"/>
    </location>
</feature>
<evidence type="ECO:0000256" key="1">
    <source>
        <dbReference type="SAM" id="SignalP"/>
    </source>
</evidence>
<evidence type="ECO:0000313" key="3">
    <source>
        <dbReference type="RefSeq" id="XP_058985817.1"/>
    </source>
</evidence>
<keyword evidence="1" id="KW-0732">Signal</keyword>
<evidence type="ECO:0000313" key="2">
    <source>
        <dbReference type="Proteomes" id="UP001652621"/>
    </source>
</evidence>
<organism evidence="2 3">
    <name type="scientific">Musca domestica</name>
    <name type="common">House fly</name>
    <dbReference type="NCBI Taxonomy" id="7370"/>
    <lineage>
        <taxon>Eukaryota</taxon>
        <taxon>Metazoa</taxon>
        <taxon>Ecdysozoa</taxon>
        <taxon>Arthropoda</taxon>
        <taxon>Hexapoda</taxon>
        <taxon>Insecta</taxon>
        <taxon>Pterygota</taxon>
        <taxon>Neoptera</taxon>
        <taxon>Endopterygota</taxon>
        <taxon>Diptera</taxon>
        <taxon>Brachycera</taxon>
        <taxon>Muscomorpha</taxon>
        <taxon>Muscoidea</taxon>
        <taxon>Muscidae</taxon>
        <taxon>Musca</taxon>
    </lineage>
</organism>
<dbReference type="Proteomes" id="UP001652621">
    <property type="component" value="Unplaced"/>
</dbReference>
<reference evidence="3" key="1">
    <citation type="submission" date="2025-08" db="UniProtKB">
        <authorList>
            <consortium name="RefSeq"/>
        </authorList>
    </citation>
    <scope>IDENTIFICATION</scope>
    <source>
        <strain evidence="3">Aabys</strain>
        <tissue evidence="3">Whole body</tissue>
    </source>
</reference>
<keyword evidence="2" id="KW-1185">Reference proteome</keyword>
<sequence>MLANISQIDIFRMFYSKVIIFLSAFILFCLSFSSALEDPCDQCIGDSIAEKANIISNKRECWFNAKHHYMVKFKDLMMNTLDEEFETLVNGANAEASEACKQEIAIDDCENIEEMDEQAKCFIKNCKTMAGLYRDIEECEKKILMPQQAKLIERFLTGIIGGWRQIHTTC</sequence>
<name>A0ABM3VJ46_MUSDO</name>
<dbReference type="GeneID" id="131800586"/>
<gene>
    <name evidence="3" type="primary">LOC131800586</name>
</gene>
<protein>
    <submittedName>
        <fullName evidence="3">Uncharacterized protein LOC131800586</fullName>
    </submittedName>
</protein>
<proteinExistence type="predicted"/>
<dbReference type="RefSeq" id="XP_058985817.1">
    <property type="nucleotide sequence ID" value="XM_059129834.1"/>
</dbReference>
<feature type="signal peptide" evidence="1">
    <location>
        <begin position="1"/>
        <end position="35"/>
    </location>
</feature>